<keyword evidence="19" id="KW-1185">Reference proteome</keyword>
<evidence type="ECO:0000256" key="15">
    <source>
        <dbReference type="ARBA" id="ARBA00026041"/>
    </source>
</evidence>
<keyword evidence="12" id="KW-1015">Disulfide bond</keyword>
<protein>
    <recommendedName>
        <fullName evidence="5">Beta-sarcoglycan</fullName>
    </recommendedName>
</protein>
<keyword evidence="6" id="KW-1003">Cell membrane</keyword>
<evidence type="ECO:0000256" key="4">
    <source>
        <dbReference type="ARBA" id="ARBA00007574"/>
    </source>
</evidence>
<comment type="similarity">
    <text evidence="4">Belongs to the sarcoglycan beta/delta/gamma/zeta family.</text>
</comment>
<evidence type="ECO:0000256" key="17">
    <source>
        <dbReference type="SAM" id="Phobius"/>
    </source>
</evidence>
<feature type="region of interest" description="Disordered" evidence="16">
    <location>
        <begin position="1"/>
        <end position="37"/>
    </location>
</feature>
<organism evidence="18 19">
    <name type="scientific">Ancylostoma ceylanicum</name>
    <dbReference type="NCBI Taxonomy" id="53326"/>
    <lineage>
        <taxon>Eukaryota</taxon>
        <taxon>Metazoa</taxon>
        <taxon>Ecdysozoa</taxon>
        <taxon>Nematoda</taxon>
        <taxon>Chromadorea</taxon>
        <taxon>Rhabditida</taxon>
        <taxon>Rhabditina</taxon>
        <taxon>Rhabditomorpha</taxon>
        <taxon>Strongyloidea</taxon>
        <taxon>Ancylostomatidae</taxon>
        <taxon>Ancylostomatinae</taxon>
        <taxon>Ancylostoma</taxon>
    </lineage>
</organism>
<proteinExistence type="inferred from homology"/>
<evidence type="ECO:0000256" key="10">
    <source>
        <dbReference type="ARBA" id="ARBA00022989"/>
    </source>
</evidence>
<keyword evidence="9" id="KW-0735">Signal-anchor</keyword>
<evidence type="ECO:0000256" key="6">
    <source>
        <dbReference type="ARBA" id="ARBA00022475"/>
    </source>
</evidence>
<keyword evidence="14" id="KW-0206">Cytoskeleton</keyword>
<evidence type="ECO:0000256" key="7">
    <source>
        <dbReference type="ARBA" id="ARBA00022490"/>
    </source>
</evidence>
<evidence type="ECO:0000256" key="9">
    <source>
        <dbReference type="ARBA" id="ARBA00022968"/>
    </source>
</evidence>
<feature type="transmembrane region" description="Helical" evidence="17">
    <location>
        <begin position="49"/>
        <end position="75"/>
    </location>
</feature>
<evidence type="ECO:0000256" key="12">
    <source>
        <dbReference type="ARBA" id="ARBA00023157"/>
    </source>
</evidence>
<evidence type="ECO:0000256" key="5">
    <source>
        <dbReference type="ARBA" id="ARBA00015329"/>
    </source>
</evidence>
<dbReference type="Pfam" id="PF04790">
    <property type="entry name" value="Sarcoglycan_1"/>
    <property type="match status" value="1"/>
</dbReference>
<keyword evidence="10 17" id="KW-1133">Transmembrane helix</keyword>
<dbReference type="PANTHER" id="PTHR21142">
    <property type="entry name" value="SARCOGLYCANS"/>
    <property type="match status" value="1"/>
</dbReference>
<evidence type="ECO:0000256" key="11">
    <source>
        <dbReference type="ARBA" id="ARBA00023136"/>
    </source>
</evidence>
<dbReference type="GO" id="GO:0007517">
    <property type="term" value="P:muscle organ development"/>
    <property type="evidence" value="ECO:0007669"/>
    <property type="project" value="InterPro"/>
</dbReference>
<dbReference type="GO" id="GO:0042383">
    <property type="term" value="C:sarcolemma"/>
    <property type="evidence" value="ECO:0007669"/>
    <property type="project" value="UniProtKB-SubCell"/>
</dbReference>
<keyword evidence="11 17" id="KW-0472">Membrane</keyword>
<evidence type="ECO:0000313" key="19">
    <source>
        <dbReference type="Proteomes" id="UP000054495"/>
    </source>
</evidence>
<comment type="subcellular location">
    <subcellularLocation>
        <location evidence="3">Cell membrane</location>
        <location evidence="3">Sarcolemma</location>
        <topology evidence="3">Single-pass type II membrane protein</topology>
    </subcellularLocation>
    <subcellularLocation>
        <location evidence="2">Cytoplasm</location>
        <location evidence="2">Cytoskeleton</location>
    </subcellularLocation>
</comment>
<comment type="function">
    <text evidence="1">Component of the sarcoglycan complex, a subcomplex of the dystrophin-glycoprotein complex which forms a link between the F-actin cytoskeleton and the extracellular matrix.</text>
</comment>
<evidence type="ECO:0000256" key="1">
    <source>
        <dbReference type="ARBA" id="ARBA00002860"/>
    </source>
</evidence>
<comment type="subunit">
    <text evidence="15">Cross-link to form 2 major subcomplexes: one consisting of SGCB, SGCD and SGCG and the other consisting of SGCB and SGCD. The association between SGCB and SGCG is particularly strong while SGCA is loosely associated with the other sarcoglycans.</text>
</comment>
<dbReference type="GO" id="GO:0005856">
    <property type="term" value="C:cytoskeleton"/>
    <property type="evidence" value="ECO:0007669"/>
    <property type="project" value="UniProtKB-SubCell"/>
</dbReference>
<evidence type="ECO:0000256" key="16">
    <source>
        <dbReference type="SAM" id="MobiDB-lite"/>
    </source>
</evidence>
<dbReference type="PANTHER" id="PTHR21142:SF2">
    <property type="entry name" value="BETA-SARCOGLYCAN"/>
    <property type="match status" value="1"/>
</dbReference>
<dbReference type="InterPro" id="IPR027659">
    <property type="entry name" value="Sgcb"/>
</dbReference>
<evidence type="ECO:0000313" key="18">
    <source>
        <dbReference type="EMBL" id="EPB80271.1"/>
    </source>
</evidence>
<evidence type="ECO:0000256" key="2">
    <source>
        <dbReference type="ARBA" id="ARBA00004245"/>
    </source>
</evidence>
<feature type="compositionally biased region" description="Polar residues" evidence="16">
    <location>
        <begin position="23"/>
        <end position="37"/>
    </location>
</feature>
<dbReference type="GO" id="GO:0016012">
    <property type="term" value="C:sarcoglycan complex"/>
    <property type="evidence" value="ECO:0007669"/>
    <property type="project" value="InterPro"/>
</dbReference>
<evidence type="ECO:0000256" key="8">
    <source>
        <dbReference type="ARBA" id="ARBA00022692"/>
    </source>
</evidence>
<keyword evidence="13" id="KW-0325">Glycoprotein</keyword>
<evidence type="ECO:0000256" key="14">
    <source>
        <dbReference type="ARBA" id="ARBA00023212"/>
    </source>
</evidence>
<reference evidence="18 19" key="1">
    <citation type="submission" date="2013-05" db="EMBL/GenBank/DDBJ databases">
        <title>Draft genome of the parasitic nematode Anyclostoma ceylanicum.</title>
        <authorList>
            <person name="Mitreva M."/>
        </authorList>
    </citation>
    <scope>NUCLEOTIDE SEQUENCE [LARGE SCALE GENOMIC DNA]</scope>
</reference>
<gene>
    <name evidence="18" type="ORF">ANCCEY_00673</name>
</gene>
<evidence type="ECO:0000256" key="3">
    <source>
        <dbReference type="ARBA" id="ARBA00004274"/>
    </source>
</evidence>
<dbReference type="Proteomes" id="UP000054495">
    <property type="component" value="Unassembled WGS sequence"/>
</dbReference>
<evidence type="ECO:0000256" key="13">
    <source>
        <dbReference type="ARBA" id="ARBA00023180"/>
    </source>
</evidence>
<dbReference type="InterPro" id="IPR006875">
    <property type="entry name" value="Sarcoglycan"/>
</dbReference>
<name>A0A0D6MBF0_9BILA</name>
<keyword evidence="8 17" id="KW-0812">Transmembrane</keyword>
<keyword evidence="7" id="KW-0963">Cytoplasm</keyword>
<dbReference type="EMBL" id="KE124782">
    <property type="protein sequence ID" value="EPB80271.1"/>
    <property type="molecule type" value="Genomic_DNA"/>
</dbReference>
<dbReference type="AlphaFoldDB" id="A0A0D6MBF0"/>
<accession>A0A0D6MBF0</accession>
<sequence>MRIFANSGDPETNMPPPAYMRSGSETSFPSASDSRDNSMTVTGLREKKLYALIGCLAILTILAIFLLIMNIMLIVSLQMNQHGMKFLRFHNVFNPKVGEMEKVVQFDGNQVDLGTVVTNGNVAGYKDRELYIHGSRVLMSGAENSTRLIIQESGCRLENTEHFQIISSSTLRPLFSAQHPVITIDKKIKKLSTSRIVTNKIRSPIDESLKINVENLSIRGNEGIHMEANAVKFNGMTSVIFNTSVSKLSSNIKSKGKRDGSIHLGGRLRLDTSSRGLPLSPSPALSASIDAFRLCVCAGAQNNGSFNFNVTDFKDFVKVKALSENQPRNGLFTEIQVNGEIAVALIVNV</sequence>